<gene>
    <name evidence="2" type="ORF">HNR50_004095</name>
</gene>
<proteinExistence type="predicted"/>
<evidence type="ECO:0000313" key="3">
    <source>
        <dbReference type="Proteomes" id="UP000587760"/>
    </source>
</evidence>
<dbReference type="Gene3D" id="2.60.40.10">
    <property type="entry name" value="Immunoglobulins"/>
    <property type="match status" value="1"/>
</dbReference>
<comment type="caution">
    <text evidence="2">The sequence shown here is derived from an EMBL/GenBank/DDBJ whole genome shotgun (WGS) entry which is preliminary data.</text>
</comment>
<keyword evidence="1" id="KW-0732">Signal</keyword>
<evidence type="ECO:0000313" key="2">
    <source>
        <dbReference type="EMBL" id="MBB6482402.1"/>
    </source>
</evidence>
<dbReference type="RefSeq" id="WP_184748638.1">
    <property type="nucleotide sequence ID" value="NZ_JACHGJ010000011.1"/>
</dbReference>
<evidence type="ECO:0000256" key="1">
    <source>
        <dbReference type="SAM" id="SignalP"/>
    </source>
</evidence>
<protein>
    <recommendedName>
        <fullName evidence="4">Dystroglycan-type cadherin-like domain-containing protein</fullName>
    </recommendedName>
</protein>
<feature type="chain" id="PRO_5032528169" description="Dystroglycan-type cadherin-like domain-containing protein" evidence="1">
    <location>
        <begin position="21"/>
        <end position="404"/>
    </location>
</feature>
<dbReference type="AlphaFoldDB" id="A0A841RJD4"/>
<feature type="signal peptide" evidence="1">
    <location>
        <begin position="1"/>
        <end position="20"/>
    </location>
</feature>
<organism evidence="2 3">
    <name type="scientific">Spirochaeta isovalerica</name>
    <dbReference type="NCBI Taxonomy" id="150"/>
    <lineage>
        <taxon>Bacteria</taxon>
        <taxon>Pseudomonadati</taxon>
        <taxon>Spirochaetota</taxon>
        <taxon>Spirochaetia</taxon>
        <taxon>Spirochaetales</taxon>
        <taxon>Spirochaetaceae</taxon>
        <taxon>Spirochaeta</taxon>
    </lineage>
</organism>
<dbReference type="EMBL" id="JACHGJ010000011">
    <property type="protein sequence ID" value="MBB6482402.1"/>
    <property type="molecule type" value="Genomic_DNA"/>
</dbReference>
<dbReference type="InterPro" id="IPR013783">
    <property type="entry name" value="Ig-like_fold"/>
</dbReference>
<keyword evidence="3" id="KW-1185">Reference proteome</keyword>
<sequence length="404" mass="44855">MRSKKVFFLTVLTVVFFSCSNSFLPIGSDDQLGIDGSLASTEPEIIVDSDRNVAVFRGSDGVSIDIESDDEELDKTVKCVTPLQSIIFPENQVSRNASSQRSLKSIVIGKSDDGETGIWLVFNDGTVRNPINEETGKRTSRFRGVSQEDGEGFLGNDIRAFLGWTYHPEIISEDGKIIGGYAYNESGFDKHRIFIAPGSQAGLYWRLHERSDGSYILTRPNVIGVKEIGEDLLSRFLWRILSRLKLLFLDSLDNYLINVTEITSGDVEGTYEINGSDKDNQQSKALVNLWNVLSIETVNNQTGNNPYNIIGPEEVTVIFDYGEETPITLDIDSPDSSLDPDGDSVLFFSGELPEGVTLDATTGIITVLNPPKGDYDETITLWTEDETGLRSDQFYLVIHFRMPS</sequence>
<name>A0A841RJD4_9SPIO</name>
<accession>A0A841RJD4</accession>
<reference evidence="2 3" key="1">
    <citation type="submission" date="2020-08" db="EMBL/GenBank/DDBJ databases">
        <title>Genomic Encyclopedia of Type Strains, Phase IV (KMG-IV): sequencing the most valuable type-strain genomes for metagenomic binning, comparative biology and taxonomic classification.</title>
        <authorList>
            <person name="Goeker M."/>
        </authorList>
    </citation>
    <scope>NUCLEOTIDE SEQUENCE [LARGE SCALE GENOMIC DNA]</scope>
    <source>
        <strain evidence="2 3">DSM 2461</strain>
    </source>
</reference>
<dbReference type="Proteomes" id="UP000587760">
    <property type="component" value="Unassembled WGS sequence"/>
</dbReference>
<evidence type="ECO:0008006" key="4">
    <source>
        <dbReference type="Google" id="ProtNLM"/>
    </source>
</evidence>
<dbReference type="PROSITE" id="PS51257">
    <property type="entry name" value="PROKAR_LIPOPROTEIN"/>
    <property type="match status" value="1"/>
</dbReference>